<dbReference type="Proteomes" id="UP000053257">
    <property type="component" value="Unassembled WGS sequence"/>
</dbReference>
<proteinExistence type="predicted"/>
<protein>
    <recommendedName>
        <fullName evidence="1">Metallo-beta-lactamase domain-containing protein</fullName>
    </recommendedName>
</protein>
<dbReference type="PANTHER" id="PTHR15032:SF4">
    <property type="entry name" value="N-ACYL-PHOSPHATIDYLETHANOLAMINE-HYDROLYZING PHOSPHOLIPASE D"/>
    <property type="match status" value="1"/>
</dbReference>
<dbReference type="AlphaFoldDB" id="A0A0C3RZ62"/>
<accession>A0A0C3RZ62</accession>
<dbReference type="InterPro" id="IPR036866">
    <property type="entry name" value="RibonucZ/Hydroxyglut_hydro"/>
</dbReference>
<feature type="domain" description="Metallo-beta-lactamase" evidence="1">
    <location>
        <begin position="122"/>
        <end position="341"/>
    </location>
</feature>
<dbReference type="PANTHER" id="PTHR15032">
    <property type="entry name" value="N-ACYL-PHOSPHATIDYLETHANOLAMINE-HYDROLYZING PHOSPHOLIPASE D"/>
    <property type="match status" value="1"/>
</dbReference>
<reference evidence="2 3" key="1">
    <citation type="journal article" date="2014" name="PLoS Genet.">
        <title>Analysis of the Phlebiopsis gigantea genome, transcriptome and secretome provides insight into its pioneer colonization strategies of wood.</title>
        <authorList>
            <person name="Hori C."/>
            <person name="Ishida T."/>
            <person name="Igarashi K."/>
            <person name="Samejima M."/>
            <person name="Suzuki H."/>
            <person name="Master E."/>
            <person name="Ferreira P."/>
            <person name="Ruiz-Duenas F.J."/>
            <person name="Held B."/>
            <person name="Canessa P."/>
            <person name="Larrondo L.F."/>
            <person name="Schmoll M."/>
            <person name="Druzhinina I.S."/>
            <person name="Kubicek C.P."/>
            <person name="Gaskell J.A."/>
            <person name="Kersten P."/>
            <person name="St John F."/>
            <person name="Glasner J."/>
            <person name="Sabat G."/>
            <person name="Splinter BonDurant S."/>
            <person name="Syed K."/>
            <person name="Yadav J."/>
            <person name="Mgbeahuruike A.C."/>
            <person name="Kovalchuk A."/>
            <person name="Asiegbu F.O."/>
            <person name="Lackner G."/>
            <person name="Hoffmeister D."/>
            <person name="Rencoret J."/>
            <person name="Gutierrez A."/>
            <person name="Sun H."/>
            <person name="Lindquist E."/>
            <person name="Barry K."/>
            <person name="Riley R."/>
            <person name="Grigoriev I.V."/>
            <person name="Henrissat B."/>
            <person name="Kues U."/>
            <person name="Berka R.M."/>
            <person name="Martinez A.T."/>
            <person name="Covert S.F."/>
            <person name="Blanchette R.A."/>
            <person name="Cullen D."/>
        </authorList>
    </citation>
    <scope>NUCLEOTIDE SEQUENCE [LARGE SCALE GENOMIC DNA]</scope>
    <source>
        <strain evidence="2 3">11061_1 CR5-6</strain>
    </source>
</reference>
<dbReference type="GO" id="GO:0070291">
    <property type="term" value="P:N-acylethanolamine metabolic process"/>
    <property type="evidence" value="ECO:0007669"/>
    <property type="project" value="TreeGrafter"/>
</dbReference>
<dbReference type="HOGENOM" id="CLU_020884_2_0_1"/>
<keyword evidence="3" id="KW-1185">Reference proteome</keyword>
<evidence type="ECO:0000313" key="3">
    <source>
        <dbReference type="Proteomes" id="UP000053257"/>
    </source>
</evidence>
<dbReference type="GO" id="GO:0070292">
    <property type="term" value="P:N-acylphosphatidylethanolamine metabolic process"/>
    <property type="evidence" value="ECO:0007669"/>
    <property type="project" value="TreeGrafter"/>
</dbReference>
<dbReference type="InterPro" id="IPR001279">
    <property type="entry name" value="Metallo-B-lactamas"/>
</dbReference>
<dbReference type="InterPro" id="IPR024884">
    <property type="entry name" value="NAPE-PLD"/>
</dbReference>
<dbReference type="EMBL" id="KN840494">
    <property type="protein sequence ID" value="KIP07586.1"/>
    <property type="molecule type" value="Genomic_DNA"/>
</dbReference>
<name>A0A0C3RZ62_PHLG1</name>
<dbReference type="Pfam" id="PF12706">
    <property type="entry name" value="Lactamase_B_2"/>
    <property type="match status" value="1"/>
</dbReference>
<evidence type="ECO:0000313" key="2">
    <source>
        <dbReference type="EMBL" id="KIP07586.1"/>
    </source>
</evidence>
<evidence type="ECO:0000259" key="1">
    <source>
        <dbReference type="Pfam" id="PF12706"/>
    </source>
</evidence>
<dbReference type="GO" id="GO:0008270">
    <property type="term" value="F:zinc ion binding"/>
    <property type="evidence" value="ECO:0007669"/>
    <property type="project" value="InterPro"/>
</dbReference>
<dbReference type="SUPFAM" id="SSF56281">
    <property type="entry name" value="Metallo-hydrolase/oxidoreductase"/>
    <property type="match status" value="1"/>
</dbReference>
<gene>
    <name evidence="2" type="ORF">PHLGIDRAFT_105453</name>
</gene>
<dbReference type="GO" id="GO:0070290">
    <property type="term" value="F:N-acylphosphatidylethanolamine-specific phospholipase D activity"/>
    <property type="evidence" value="ECO:0007669"/>
    <property type="project" value="InterPro"/>
</dbReference>
<sequence>MASSLRVKVTAPFRSHAAKERPAHWANEQGTTFKNPWPSFRAHDWQDQYYIVFQWSKRIPKIPDDIATLLPVAKPTWGLDADASRDSMKVTWLGHATVLLEMPARTSINSEDPLPNPPRGIRILFDPIFSERCSPVQFAGPKRITPSPCQVPDLPEIDAVVFSHDHFDHLDANTLRALLARPHPPHVFAPAGNAPTLHALGVPAARCHILDWWESRRLDLPGGPAVDLTCTPAQHNSGRAFSDRFFDARTLWASWAVEEVIAYFGGDTGYRATRDGVPEADTPSCPAFAEIGARFGGFDVAFLPIGAYKAPRFMSPVHCSPRDSVQVFRALGAKRALGIHWGTFILGEEGIMDPPREVKEEAAEAGLEEDAFTTCGIGETLLF</sequence>
<dbReference type="Gene3D" id="3.60.15.10">
    <property type="entry name" value="Ribonuclease Z/Hydroxyacylglutathione hydrolase-like"/>
    <property type="match status" value="1"/>
</dbReference>
<dbReference type="OrthoDB" id="332863at2759"/>
<dbReference type="PIRSF" id="PIRSF038896">
    <property type="entry name" value="NAPE-PLD"/>
    <property type="match status" value="1"/>
</dbReference>
<organism evidence="2 3">
    <name type="scientific">Phlebiopsis gigantea (strain 11061_1 CR5-6)</name>
    <name type="common">White-rot fungus</name>
    <name type="synonym">Peniophora gigantea</name>
    <dbReference type="NCBI Taxonomy" id="745531"/>
    <lineage>
        <taxon>Eukaryota</taxon>
        <taxon>Fungi</taxon>
        <taxon>Dikarya</taxon>
        <taxon>Basidiomycota</taxon>
        <taxon>Agaricomycotina</taxon>
        <taxon>Agaricomycetes</taxon>
        <taxon>Polyporales</taxon>
        <taxon>Phanerochaetaceae</taxon>
        <taxon>Phlebiopsis</taxon>
    </lineage>
</organism>
<dbReference type="GO" id="GO:0005737">
    <property type="term" value="C:cytoplasm"/>
    <property type="evidence" value="ECO:0007669"/>
    <property type="project" value="TreeGrafter"/>
</dbReference>